<evidence type="ECO:0000313" key="5">
    <source>
        <dbReference type="Proteomes" id="UP001500928"/>
    </source>
</evidence>
<dbReference type="Pfam" id="PF01381">
    <property type="entry name" value="HTH_3"/>
    <property type="match status" value="1"/>
</dbReference>
<dbReference type="PANTHER" id="PTHR46797:SF1">
    <property type="entry name" value="METHYLPHOSPHONATE SYNTHASE"/>
    <property type="match status" value="1"/>
</dbReference>
<dbReference type="InterPro" id="IPR010982">
    <property type="entry name" value="Lambda_DNA-bd_dom_sf"/>
</dbReference>
<dbReference type="PROSITE" id="PS50943">
    <property type="entry name" value="HTH_CROC1"/>
    <property type="match status" value="1"/>
</dbReference>
<dbReference type="Gene3D" id="1.10.260.40">
    <property type="entry name" value="lambda repressor-like DNA-binding domains"/>
    <property type="match status" value="1"/>
</dbReference>
<dbReference type="EMBL" id="BAABHO010000003">
    <property type="protein sequence ID" value="GAA4775515.1"/>
    <property type="molecule type" value="Genomic_DNA"/>
</dbReference>
<dbReference type="Proteomes" id="UP001500928">
    <property type="component" value="Unassembled WGS sequence"/>
</dbReference>
<dbReference type="InterPro" id="IPR011051">
    <property type="entry name" value="RmlC_Cupin_sf"/>
</dbReference>
<evidence type="ECO:0000259" key="3">
    <source>
        <dbReference type="PROSITE" id="PS50943"/>
    </source>
</evidence>
<evidence type="ECO:0000256" key="2">
    <source>
        <dbReference type="SAM" id="MobiDB-lite"/>
    </source>
</evidence>
<dbReference type="InterPro" id="IPR014710">
    <property type="entry name" value="RmlC-like_jellyroll"/>
</dbReference>
<dbReference type="SMART" id="SM00530">
    <property type="entry name" value="HTH_XRE"/>
    <property type="match status" value="1"/>
</dbReference>
<proteinExistence type="predicted"/>
<sequence>MARSTAEPAPESSPPGASPPGWESVVDAIGPKVRDLRQRAGLSLQQLARRADVSAAAIHKVERGDMVPTITTLLKLADALERPIGHFVGDDGPAAVASVVPAGAGAVVPTEEPGTVRTALTAAPERFRVGGTLVVVDVDGSGSSEGRGAGEELVHLLEGTLAFEVAGERHTIGAGDTIQYPADRHVRWRNDGPAVARAVWLTTRGS</sequence>
<dbReference type="Pfam" id="PF07883">
    <property type="entry name" value="Cupin_2"/>
    <property type="match status" value="1"/>
</dbReference>
<organism evidence="4 5">
    <name type="scientific">Actinomycetospora chlora</name>
    <dbReference type="NCBI Taxonomy" id="663608"/>
    <lineage>
        <taxon>Bacteria</taxon>
        <taxon>Bacillati</taxon>
        <taxon>Actinomycetota</taxon>
        <taxon>Actinomycetes</taxon>
        <taxon>Pseudonocardiales</taxon>
        <taxon>Pseudonocardiaceae</taxon>
        <taxon>Actinomycetospora</taxon>
    </lineage>
</organism>
<dbReference type="SUPFAM" id="SSF51182">
    <property type="entry name" value="RmlC-like cupins"/>
    <property type="match status" value="1"/>
</dbReference>
<dbReference type="InterPro" id="IPR013096">
    <property type="entry name" value="Cupin_2"/>
</dbReference>
<evidence type="ECO:0000256" key="1">
    <source>
        <dbReference type="ARBA" id="ARBA00023125"/>
    </source>
</evidence>
<keyword evidence="1" id="KW-0238">DNA-binding</keyword>
<dbReference type="InterPro" id="IPR050807">
    <property type="entry name" value="TransReg_Diox_bact_type"/>
</dbReference>
<keyword evidence="5" id="KW-1185">Reference proteome</keyword>
<dbReference type="CDD" id="cd00093">
    <property type="entry name" value="HTH_XRE"/>
    <property type="match status" value="1"/>
</dbReference>
<dbReference type="CDD" id="cd02209">
    <property type="entry name" value="cupin_XRE_C"/>
    <property type="match status" value="1"/>
</dbReference>
<feature type="region of interest" description="Disordered" evidence="2">
    <location>
        <begin position="1"/>
        <end position="26"/>
    </location>
</feature>
<feature type="compositionally biased region" description="Low complexity" evidence="2">
    <location>
        <begin position="1"/>
        <end position="10"/>
    </location>
</feature>
<protein>
    <submittedName>
        <fullName evidence="4">Cupin domain-containing protein</fullName>
    </submittedName>
</protein>
<dbReference type="PANTHER" id="PTHR46797">
    <property type="entry name" value="HTH-TYPE TRANSCRIPTIONAL REGULATOR"/>
    <property type="match status" value="1"/>
</dbReference>
<evidence type="ECO:0000313" key="4">
    <source>
        <dbReference type="EMBL" id="GAA4775515.1"/>
    </source>
</evidence>
<dbReference type="SUPFAM" id="SSF47413">
    <property type="entry name" value="lambda repressor-like DNA-binding domains"/>
    <property type="match status" value="1"/>
</dbReference>
<name>A0ABP9A730_9PSEU</name>
<dbReference type="RefSeq" id="WP_345410810.1">
    <property type="nucleotide sequence ID" value="NZ_BAABHO010000003.1"/>
</dbReference>
<accession>A0ABP9A730</accession>
<gene>
    <name evidence="4" type="ORF">GCM10023200_05100</name>
</gene>
<feature type="domain" description="HTH cro/C1-type" evidence="3">
    <location>
        <begin position="33"/>
        <end position="87"/>
    </location>
</feature>
<dbReference type="Gene3D" id="2.60.120.10">
    <property type="entry name" value="Jelly Rolls"/>
    <property type="match status" value="1"/>
</dbReference>
<reference evidence="5" key="1">
    <citation type="journal article" date="2019" name="Int. J. Syst. Evol. Microbiol.">
        <title>The Global Catalogue of Microorganisms (GCM) 10K type strain sequencing project: providing services to taxonomists for standard genome sequencing and annotation.</title>
        <authorList>
            <consortium name="The Broad Institute Genomics Platform"/>
            <consortium name="The Broad Institute Genome Sequencing Center for Infectious Disease"/>
            <person name="Wu L."/>
            <person name="Ma J."/>
        </authorList>
    </citation>
    <scope>NUCLEOTIDE SEQUENCE [LARGE SCALE GENOMIC DNA]</scope>
    <source>
        <strain evidence="5">JCM 17979</strain>
    </source>
</reference>
<comment type="caution">
    <text evidence="4">The sequence shown here is derived from an EMBL/GenBank/DDBJ whole genome shotgun (WGS) entry which is preliminary data.</text>
</comment>
<dbReference type="InterPro" id="IPR001387">
    <property type="entry name" value="Cro/C1-type_HTH"/>
</dbReference>